<gene>
    <name evidence="1" type="ORF">UY3_04042</name>
</gene>
<organism evidence="1 2">
    <name type="scientific">Chelonia mydas</name>
    <name type="common">Green sea-turtle</name>
    <name type="synonym">Chelonia agassizi</name>
    <dbReference type="NCBI Taxonomy" id="8469"/>
    <lineage>
        <taxon>Eukaryota</taxon>
        <taxon>Metazoa</taxon>
        <taxon>Chordata</taxon>
        <taxon>Craniata</taxon>
        <taxon>Vertebrata</taxon>
        <taxon>Euteleostomi</taxon>
        <taxon>Archelosauria</taxon>
        <taxon>Testudinata</taxon>
        <taxon>Testudines</taxon>
        <taxon>Cryptodira</taxon>
        <taxon>Durocryptodira</taxon>
        <taxon>Americhelydia</taxon>
        <taxon>Chelonioidea</taxon>
        <taxon>Cheloniidae</taxon>
        <taxon>Chelonia</taxon>
    </lineage>
</organism>
<dbReference type="AlphaFoldDB" id="M7C2U1"/>
<sequence>MSSGPTPMKATADNRFAPFFLGYRADAIPLQAWNPLSSPSSYVSWVLADMVLHCYKATAHCLVAADSAVRLVVVVVVISWVLLADLSETPYHGKHGARSDHFGSFEHCKHHAHYPAVYAEPEPAKAGQEVMAAR</sequence>
<dbReference type="EMBL" id="KB518693">
    <property type="protein sequence ID" value="EMP38723.1"/>
    <property type="molecule type" value="Genomic_DNA"/>
</dbReference>
<evidence type="ECO:0000313" key="2">
    <source>
        <dbReference type="Proteomes" id="UP000031443"/>
    </source>
</evidence>
<keyword evidence="2" id="KW-1185">Reference proteome</keyword>
<name>M7C2U1_CHEMY</name>
<proteinExistence type="predicted"/>
<dbReference type="Proteomes" id="UP000031443">
    <property type="component" value="Unassembled WGS sequence"/>
</dbReference>
<accession>M7C2U1</accession>
<protein>
    <submittedName>
        <fullName evidence="1">Uncharacterized protein</fullName>
    </submittedName>
</protein>
<reference evidence="2" key="1">
    <citation type="journal article" date="2013" name="Nat. Genet.">
        <title>The draft genomes of soft-shell turtle and green sea turtle yield insights into the development and evolution of the turtle-specific body plan.</title>
        <authorList>
            <person name="Wang Z."/>
            <person name="Pascual-Anaya J."/>
            <person name="Zadissa A."/>
            <person name="Li W."/>
            <person name="Niimura Y."/>
            <person name="Huang Z."/>
            <person name="Li C."/>
            <person name="White S."/>
            <person name="Xiong Z."/>
            <person name="Fang D."/>
            <person name="Wang B."/>
            <person name="Ming Y."/>
            <person name="Chen Y."/>
            <person name="Zheng Y."/>
            <person name="Kuraku S."/>
            <person name="Pignatelli M."/>
            <person name="Herrero J."/>
            <person name="Beal K."/>
            <person name="Nozawa M."/>
            <person name="Li Q."/>
            <person name="Wang J."/>
            <person name="Zhang H."/>
            <person name="Yu L."/>
            <person name="Shigenobu S."/>
            <person name="Wang J."/>
            <person name="Liu J."/>
            <person name="Flicek P."/>
            <person name="Searle S."/>
            <person name="Wang J."/>
            <person name="Kuratani S."/>
            <person name="Yin Y."/>
            <person name="Aken B."/>
            <person name="Zhang G."/>
            <person name="Irie N."/>
        </authorList>
    </citation>
    <scope>NUCLEOTIDE SEQUENCE [LARGE SCALE GENOMIC DNA]</scope>
</reference>
<evidence type="ECO:0000313" key="1">
    <source>
        <dbReference type="EMBL" id="EMP38723.1"/>
    </source>
</evidence>